<proteinExistence type="inferred from homology"/>
<feature type="transmembrane region" description="Helical" evidence="5">
    <location>
        <begin position="39"/>
        <end position="59"/>
    </location>
</feature>
<feature type="transmembrane region" description="Helical" evidence="5">
    <location>
        <begin position="98"/>
        <end position="119"/>
    </location>
</feature>
<protein>
    <recommendedName>
        <fullName evidence="5">UPF0344 protein SAMN05518684_105313</fullName>
    </recommendedName>
</protein>
<dbReference type="STRING" id="1601833.SAMN05518684_105313"/>
<name>A0A1H9TFX9_9BACI</name>
<evidence type="ECO:0000256" key="4">
    <source>
        <dbReference type="ARBA" id="ARBA00023136"/>
    </source>
</evidence>
<evidence type="ECO:0000313" key="7">
    <source>
        <dbReference type="Proteomes" id="UP000198571"/>
    </source>
</evidence>
<dbReference type="Proteomes" id="UP000198571">
    <property type="component" value="Unassembled WGS sequence"/>
</dbReference>
<evidence type="ECO:0000313" key="6">
    <source>
        <dbReference type="EMBL" id="SER96006.1"/>
    </source>
</evidence>
<keyword evidence="3 5" id="KW-1133">Transmembrane helix</keyword>
<reference evidence="7" key="1">
    <citation type="submission" date="2016-10" db="EMBL/GenBank/DDBJ databases">
        <authorList>
            <person name="Varghese N."/>
            <person name="Submissions S."/>
        </authorList>
    </citation>
    <scope>NUCLEOTIDE SEQUENCE [LARGE SCALE GENOMIC DNA]</scope>
    <source>
        <strain evidence="7">S9</strain>
    </source>
</reference>
<evidence type="ECO:0000256" key="5">
    <source>
        <dbReference type="HAMAP-Rule" id="MF_01536"/>
    </source>
</evidence>
<comment type="subcellular location">
    <subcellularLocation>
        <location evidence="5">Cell membrane</location>
        <topology evidence="5">Multi-pass membrane protein</topology>
    </subcellularLocation>
</comment>
<evidence type="ECO:0000256" key="3">
    <source>
        <dbReference type="ARBA" id="ARBA00022989"/>
    </source>
</evidence>
<dbReference type="Pfam" id="PF07457">
    <property type="entry name" value="DUF1516"/>
    <property type="match status" value="1"/>
</dbReference>
<feature type="transmembrane region" description="Helical" evidence="5">
    <location>
        <begin position="6"/>
        <end position="27"/>
    </location>
</feature>
<organism evidence="6 7">
    <name type="scientific">Salipaludibacillus aurantiacus</name>
    <dbReference type="NCBI Taxonomy" id="1601833"/>
    <lineage>
        <taxon>Bacteria</taxon>
        <taxon>Bacillati</taxon>
        <taxon>Bacillota</taxon>
        <taxon>Bacilli</taxon>
        <taxon>Bacillales</taxon>
        <taxon>Bacillaceae</taxon>
    </lineage>
</organism>
<evidence type="ECO:0000256" key="1">
    <source>
        <dbReference type="ARBA" id="ARBA00022475"/>
    </source>
</evidence>
<accession>A0A1H9TFX9</accession>
<gene>
    <name evidence="6" type="ORF">SAMN05518684_105313</name>
</gene>
<dbReference type="GO" id="GO:0005886">
    <property type="term" value="C:plasma membrane"/>
    <property type="evidence" value="ECO:0007669"/>
    <property type="project" value="UniProtKB-SubCell"/>
</dbReference>
<keyword evidence="1 5" id="KW-1003">Cell membrane</keyword>
<comment type="similarity">
    <text evidence="5">Belongs to the UPF0344 family.</text>
</comment>
<sequence>MFYTTHSHIFTWVVAIVLFIAAVALFKKGMAKQVKILHMALRLFYILIIITGGILFFQFAGINHMLYGLKFVSGLAVISFSEMYMIRMKKGKPLNGMLIGLVVSLLVTLYLGFGLPIGFNFMPL</sequence>
<keyword evidence="7" id="KW-1185">Reference proteome</keyword>
<evidence type="ECO:0000256" key="2">
    <source>
        <dbReference type="ARBA" id="ARBA00022692"/>
    </source>
</evidence>
<dbReference type="EMBL" id="FOGT01000005">
    <property type="protein sequence ID" value="SER96006.1"/>
    <property type="molecule type" value="Genomic_DNA"/>
</dbReference>
<dbReference type="InterPro" id="IPR010899">
    <property type="entry name" value="UPF0344"/>
</dbReference>
<keyword evidence="2 5" id="KW-0812">Transmembrane</keyword>
<dbReference type="AlphaFoldDB" id="A0A1H9TFX9"/>
<dbReference type="OrthoDB" id="2365314at2"/>
<dbReference type="HAMAP" id="MF_01536">
    <property type="entry name" value="UPF0344"/>
    <property type="match status" value="1"/>
</dbReference>
<dbReference type="RefSeq" id="WP_093050288.1">
    <property type="nucleotide sequence ID" value="NZ_FOGT01000005.1"/>
</dbReference>
<feature type="transmembrane region" description="Helical" evidence="5">
    <location>
        <begin position="65"/>
        <end position="86"/>
    </location>
</feature>
<keyword evidence="4 5" id="KW-0472">Membrane</keyword>